<sequence>MASPNHLLKCCLFLAMMIMIVQAQTSRKLLDTHADKYTPISSYFNPPSMDSPQASLPSSHRSLGAEFYKRSPPPPHHHKKATIDESQTGI</sequence>
<reference evidence="3 4" key="1">
    <citation type="journal article" date="2013" name="Front. Plant Sci.">
        <title>The Reference Genome of the Halophytic Plant Eutrema salsugineum.</title>
        <authorList>
            <person name="Yang R."/>
            <person name="Jarvis D.E."/>
            <person name="Chen H."/>
            <person name="Beilstein M.A."/>
            <person name="Grimwood J."/>
            <person name="Jenkins J."/>
            <person name="Shu S."/>
            <person name="Prochnik S."/>
            <person name="Xin M."/>
            <person name="Ma C."/>
            <person name="Schmutz J."/>
            <person name="Wing R.A."/>
            <person name="Mitchell-Olds T."/>
            <person name="Schumaker K.S."/>
            <person name="Wang X."/>
        </authorList>
    </citation>
    <scope>NUCLEOTIDE SEQUENCE [LARGE SCALE GENOMIC DNA]</scope>
</reference>
<evidence type="ECO:0000256" key="1">
    <source>
        <dbReference type="SAM" id="MobiDB-lite"/>
    </source>
</evidence>
<proteinExistence type="predicted"/>
<protein>
    <submittedName>
        <fullName evidence="3">Uncharacterized protein</fullName>
    </submittedName>
</protein>
<dbReference type="AlphaFoldDB" id="V4KPV4"/>
<dbReference type="KEGG" id="eus:EUTSA_v10005493mg"/>
<feature type="region of interest" description="Disordered" evidence="1">
    <location>
        <begin position="41"/>
        <end position="90"/>
    </location>
</feature>
<evidence type="ECO:0000256" key="2">
    <source>
        <dbReference type="SAM" id="SignalP"/>
    </source>
</evidence>
<dbReference type="EMBL" id="KI517748">
    <property type="protein sequence ID" value="ESQ31972.1"/>
    <property type="molecule type" value="Genomic_DNA"/>
</dbReference>
<feature type="compositionally biased region" description="Polar residues" evidence="1">
    <location>
        <begin position="41"/>
        <end position="61"/>
    </location>
</feature>
<feature type="signal peptide" evidence="2">
    <location>
        <begin position="1"/>
        <end position="23"/>
    </location>
</feature>
<keyword evidence="2" id="KW-0732">Signal</keyword>
<gene>
    <name evidence="3" type="ORF">EUTSA_v10005493mg</name>
</gene>
<feature type="chain" id="PRO_5004722488" evidence="2">
    <location>
        <begin position="24"/>
        <end position="90"/>
    </location>
</feature>
<evidence type="ECO:0000313" key="3">
    <source>
        <dbReference type="EMBL" id="ESQ31972.1"/>
    </source>
</evidence>
<keyword evidence="4" id="KW-1185">Reference proteome</keyword>
<dbReference type="OMA" id="MIGHAQT"/>
<name>V4KPV4_EUTSA</name>
<dbReference type="Proteomes" id="UP000030689">
    <property type="component" value="Unassembled WGS sequence"/>
</dbReference>
<organism evidence="3 4">
    <name type="scientific">Eutrema salsugineum</name>
    <name type="common">Saltwater cress</name>
    <name type="synonym">Sisymbrium salsugineum</name>
    <dbReference type="NCBI Taxonomy" id="72664"/>
    <lineage>
        <taxon>Eukaryota</taxon>
        <taxon>Viridiplantae</taxon>
        <taxon>Streptophyta</taxon>
        <taxon>Embryophyta</taxon>
        <taxon>Tracheophyta</taxon>
        <taxon>Spermatophyta</taxon>
        <taxon>Magnoliopsida</taxon>
        <taxon>eudicotyledons</taxon>
        <taxon>Gunneridae</taxon>
        <taxon>Pentapetalae</taxon>
        <taxon>rosids</taxon>
        <taxon>malvids</taxon>
        <taxon>Brassicales</taxon>
        <taxon>Brassicaceae</taxon>
        <taxon>Eutremeae</taxon>
        <taxon>Eutrema</taxon>
    </lineage>
</organism>
<accession>V4KPV4</accession>
<dbReference type="Gramene" id="ESQ31972">
    <property type="protein sequence ID" value="ESQ31972"/>
    <property type="gene ID" value="EUTSA_v10005493mg"/>
</dbReference>
<dbReference type="OrthoDB" id="1063282at2759"/>
<evidence type="ECO:0000313" key="4">
    <source>
        <dbReference type="Proteomes" id="UP000030689"/>
    </source>
</evidence>